<keyword evidence="3" id="KW-1185">Reference proteome</keyword>
<feature type="compositionally biased region" description="Basic residues" evidence="1">
    <location>
        <begin position="95"/>
        <end position="104"/>
    </location>
</feature>
<feature type="compositionally biased region" description="Basic and acidic residues" evidence="1">
    <location>
        <begin position="13"/>
        <end position="23"/>
    </location>
</feature>
<dbReference type="AlphaFoldDB" id="A0A176VIS7"/>
<evidence type="ECO:0000313" key="2">
    <source>
        <dbReference type="EMBL" id="OAE20780.1"/>
    </source>
</evidence>
<evidence type="ECO:0000313" key="3">
    <source>
        <dbReference type="Proteomes" id="UP000077202"/>
    </source>
</evidence>
<evidence type="ECO:0000256" key="1">
    <source>
        <dbReference type="SAM" id="MobiDB-lite"/>
    </source>
</evidence>
<name>A0A176VIS7_MARPO</name>
<feature type="region of interest" description="Disordered" evidence="1">
    <location>
        <begin position="240"/>
        <end position="315"/>
    </location>
</feature>
<feature type="region of interest" description="Disordered" evidence="1">
    <location>
        <begin position="153"/>
        <end position="203"/>
    </location>
</feature>
<reference evidence="2" key="1">
    <citation type="submission" date="2016-03" db="EMBL/GenBank/DDBJ databases">
        <title>Mechanisms controlling the formation of the plant cell surface in tip-growing cells are functionally conserved among land plants.</title>
        <authorList>
            <person name="Honkanen S."/>
            <person name="Jones V.A."/>
            <person name="Morieri G."/>
            <person name="Champion C."/>
            <person name="Hetherington A.J."/>
            <person name="Kelly S."/>
            <person name="Saint-Marcoux D."/>
            <person name="Proust H."/>
            <person name="Prescott H."/>
            <person name="Dolan L."/>
        </authorList>
    </citation>
    <scope>NUCLEOTIDE SEQUENCE [LARGE SCALE GENOMIC DNA]</scope>
    <source>
        <tissue evidence="2">Whole gametophyte</tissue>
    </source>
</reference>
<feature type="compositionally biased region" description="Basic and acidic residues" evidence="1">
    <location>
        <begin position="179"/>
        <end position="203"/>
    </location>
</feature>
<feature type="region of interest" description="Disordered" evidence="1">
    <location>
        <begin position="1"/>
        <end position="37"/>
    </location>
</feature>
<feature type="region of interest" description="Disordered" evidence="1">
    <location>
        <begin position="93"/>
        <end position="117"/>
    </location>
</feature>
<comment type="caution">
    <text evidence="2">The sequence shown here is derived from an EMBL/GenBank/DDBJ whole genome shotgun (WGS) entry which is preliminary data.</text>
</comment>
<accession>A0A176VIS7</accession>
<sequence>MENIIPGFRRHHKDEDEGYDRHGKYAHRPGYGQASYGAYEYTGQPVGFEHLGSPPKHTEMDAQTIAQLGYEGPEGERRKVEAIEQIYHEHDSRHPNYRHSHHGSHRPEYSEYPPVRPEYSEYPPVRPEYSEYPPVVPEGYVLDSHGRLKYVGAGSGYDKHDKHHKSRESDSDDDGYAGQDDRYRRRYAGDHPHGEDYSEDYREREEYRRRYGVERPPAVKIERKVEGDGTVVERIFPVSSGGSTYARADPGKIHYGRQESFTGPEYDVPPPGPYGRQDSYPAAYAPPYNGATSTYGRRPYEGGSSDYVDERDRRY</sequence>
<protein>
    <submittedName>
        <fullName evidence="2">Uncharacterized protein</fullName>
    </submittedName>
</protein>
<organism evidence="2 3">
    <name type="scientific">Marchantia polymorpha subsp. ruderalis</name>
    <dbReference type="NCBI Taxonomy" id="1480154"/>
    <lineage>
        <taxon>Eukaryota</taxon>
        <taxon>Viridiplantae</taxon>
        <taxon>Streptophyta</taxon>
        <taxon>Embryophyta</taxon>
        <taxon>Marchantiophyta</taxon>
        <taxon>Marchantiopsida</taxon>
        <taxon>Marchantiidae</taxon>
        <taxon>Marchantiales</taxon>
        <taxon>Marchantiaceae</taxon>
        <taxon>Marchantia</taxon>
    </lineage>
</organism>
<gene>
    <name evidence="2" type="ORF">AXG93_203s1140</name>
</gene>
<dbReference type="EMBL" id="LVLJ01003586">
    <property type="protein sequence ID" value="OAE20780.1"/>
    <property type="molecule type" value="Genomic_DNA"/>
</dbReference>
<proteinExistence type="predicted"/>
<dbReference type="Proteomes" id="UP000077202">
    <property type="component" value="Unassembled WGS sequence"/>
</dbReference>